<reference evidence="2 3" key="1">
    <citation type="submission" date="2015-09" db="EMBL/GenBank/DDBJ databases">
        <title>Identification and resolution of microdiversity through metagenomic sequencing of parallel consortia.</title>
        <authorList>
            <person name="Nelson W.C."/>
            <person name="Romine M.F."/>
            <person name="Lindemann S.R."/>
        </authorList>
    </citation>
    <scope>NUCLEOTIDE SEQUENCE [LARGE SCALE GENOMIC DNA]</scope>
    <source>
        <strain evidence="2">Ana</strain>
    </source>
</reference>
<feature type="compositionally biased region" description="Polar residues" evidence="1">
    <location>
        <begin position="126"/>
        <end position="137"/>
    </location>
</feature>
<dbReference type="AlphaFoldDB" id="A0A0P7ZQ77"/>
<dbReference type="EMBL" id="LJZR01000013">
    <property type="protein sequence ID" value="KPQ35211.1"/>
    <property type="molecule type" value="Genomic_DNA"/>
</dbReference>
<protein>
    <submittedName>
        <fullName evidence="2">Uncharacterized protein</fullName>
    </submittedName>
</protein>
<comment type="caution">
    <text evidence="2">The sequence shown here is derived from an EMBL/GenBank/DDBJ whole genome shotgun (WGS) entry which is preliminary data.</text>
</comment>
<feature type="region of interest" description="Disordered" evidence="1">
    <location>
        <begin position="102"/>
        <end position="137"/>
    </location>
</feature>
<dbReference type="Proteomes" id="UP000050465">
    <property type="component" value="Unassembled WGS sequence"/>
</dbReference>
<name>A0A0P7ZQ77_9CYAN</name>
<accession>A0A0P7ZQ77</accession>
<sequence>MGSGAMNTMWTNDTELKINPPCWESALFFLDTFTYMDSELGVIDLVATGMFDLTHPETLQELDLAKALRAIRQKTSIAKSIIRWIAQNEDLLDDYPEHLRQRSRVAVPSEKAGDSTGDASHEKSSDTLAAISNSAAS</sequence>
<evidence type="ECO:0000256" key="1">
    <source>
        <dbReference type="SAM" id="MobiDB-lite"/>
    </source>
</evidence>
<evidence type="ECO:0000313" key="3">
    <source>
        <dbReference type="Proteomes" id="UP000050465"/>
    </source>
</evidence>
<proteinExistence type="predicted"/>
<gene>
    <name evidence="2" type="ORF">HLUCCA11_11000</name>
</gene>
<organism evidence="2 3">
    <name type="scientific">Phormidesmis priestleyi Ana</name>
    <dbReference type="NCBI Taxonomy" id="1666911"/>
    <lineage>
        <taxon>Bacteria</taxon>
        <taxon>Bacillati</taxon>
        <taxon>Cyanobacteriota</taxon>
        <taxon>Cyanophyceae</taxon>
        <taxon>Leptolyngbyales</taxon>
        <taxon>Leptolyngbyaceae</taxon>
        <taxon>Phormidesmis</taxon>
    </lineage>
</organism>
<evidence type="ECO:0000313" key="2">
    <source>
        <dbReference type="EMBL" id="KPQ35211.1"/>
    </source>
</evidence>